<dbReference type="AlphaFoldDB" id="A0A369M278"/>
<dbReference type="EMBL" id="PPTS01000003">
    <property type="protein sequence ID" value="RDB65522.1"/>
    <property type="molecule type" value="Genomic_DNA"/>
</dbReference>
<dbReference type="Pfam" id="PF00535">
    <property type="entry name" value="Glycos_transf_2"/>
    <property type="match status" value="1"/>
</dbReference>
<organism evidence="2 3">
    <name type="scientific">Gordonibacter pamelaeae</name>
    <dbReference type="NCBI Taxonomy" id="471189"/>
    <lineage>
        <taxon>Bacteria</taxon>
        <taxon>Bacillati</taxon>
        <taxon>Actinomycetota</taxon>
        <taxon>Coriobacteriia</taxon>
        <taxon>Eggerthellales</taxon>
        <taxon>Eggerthellaceae</taxon>
        <taxon>Gordonibacter</taxon>
    </lineage>
</organism>
<comment type="caution">
    <text evidence="2">The sequence shown here is derived from an EMBL/GenBank/DDBJ whole genome shotgun (WGS) entry which is preliminary data.</text>
</comment>
<dbReference type="Gene3D" id="3.90.550.10">
    <property type="entry name" value="Spore Coat Polysaccharide Biosynthesis Protein SpsA, Chain A"/>
    <property type="match status" value="1"/>
</dbReference>
<protein>
    <recommendedName>
        <fullName evidence="1">Glycosyltransferase 2-like domain-containing protein</fullName>
    </recommendedName>
</protein>
<dbReference type="PANTHER" id="PTHR22916">
    <property type="entry name" value="GLYCOSYLTRANSFERASE"/>
    <property type="match status" value="1"/>
</dbReference>
<evidence type="ECO:0000259" key="1">
    <source>
        <dbReference type="Pfam" id="PF00535"/>
    </source>
</evidence>
<dbReference type="InterPro" id="IPR001173">
    <property type="entry name" value="Glyco_trans_2-like"/>
</dbReference>
<evidence type="ECO:0000313" key="2">
    <source>
        <dbReference type="EMBL" id="RDB65522.1"/>
    </source>
</evidence>
<proteinExistence type="predicted"/>
<reference evidence="2 3" key="1">
    <citation type="journal article" date="2018" name="Elife">
        <title>Discovery and characterization of a prevalent human gut bacterial enzyme sufficient for the inactivation of a family of plant toxins.</title>
        <authorList>
            <person name="Koppel N."/>
            <person name="Bisanz J.E."/>
            <person name="Pandelia M.E."/>
            <person name="Turnbaugh P.J."/>
            <person name="Balskus E.P."/>
        </authorList>
    </citation>
    <scope>NUCLEOTIDE SEQUENCE [LARGE SCALE GENOMIC DNA]</scope>
    <source>
        <strain evidence="2 3">3C</strain>
    </source>
</reference>
<dbReference type="Proteomes" id="UP000254000">
    <property type="component" value="Unassembled WGS sequence"/>
</dbReference>
<evidence type="ECO:0000313" key="3">
    <source>
        <dbReference type="Proteomes" id="UP000254000"/>
    </source>
</evidence>
<dbReference type="SUPFAM" id="SSF53448">
    <property type="entry name" value="Nucleotide-diphospho-sugar transferases"/>
    <property type="match status" value="1"/>
</dbReference>
<dbReference type="CDD" id="cd00761">
    <property type="entry name" value="Glyco_tranf_GTA_type"/>
    <property type="match status" value="1"/>
</dbReference>
<name>A0A369M278_9ACTN</name>
<gene>
    <name evidence="2" type="ORF">C1877_05130</name>
</gene>
<dbReference type="InterPro" id="IPR029044">
    <property type="entry name" value="Nucleotide-diphossugar_trans"/>
</dbReference>
<dbReference type="OrthoDB" id="1666828at2"/>
<sequence length="394" mass="45171">MVSILWDISRACLYEKRGAIVPKVSVIIPCYNQEKYLETCLNSVLSQSLSDIEVLCVDDGSTDGTGDILAQYAARDDRLHLLSQKNKGASFCRNRAIDQARGEYLIFCDSDDIYPDTAIIERLYCAGVEHDAKAVAGSYSIFDETDNEVRYDFDGLLWGQSFKREGFVSFLDYQFDYGFTRFMFRSREIKNSGIRFAPYSRFEDPPFLVALLGYLEMFYAIPDVVYQARVGYKQVVWDSSAQVDLLKGLSDNLRYSRIHRLKNLHELTVRRIEEEYAGVFYWSLIDEMVFSAIVRANGEVSPELLSSSFQGRVVDGFLLLKPMEQQVANAQKWNKDIQDLHGAVLAERADKENAWERLKDAGRELAAVYDSTTWRIGSVFTAVPRWFRDFGRKV</sequence>
<feature type="domain" description="Glycosyltransferase 2-like" evidence="1">
    <location>
        <begin position="25"/>
        <end position="186"/>
    </location>
</feature>
<dbReference type="GO" id="GO:0016758">
    <property type="term" value="F:hexosyltransferase activity"/>
    <property type="evidence" value="ECO:0007669"/>
    <property type="project" value="UniProtKB-ARBA"/>
</dbReference>
<accession>A0A369M278</accession>
<dbReference type="PANTHER" id="PTHR22916:SF3">
    <property type="entry name" value="UDP-GLCNAC:BETAGAL BETA-1,3-N-ACETYLGLUCOSAMINYLTRANSFERASE-LIKE PROTEIN 1"/>
    <property type="match status" value="1"/>
</dbReference>
<keyword evidence="3" id="KW-1185">Reference proteome</keyword>